<accession>A0A6L3MM40</accession>
<dbReference type="EMBL" id="VZOL01001443">
    <property type="protein sequence ID" value="KAB0630923.1"/>
    <property type="molecule type" value="Genomic_DNA"/>
</dbReference>
<dbReference type="AlphaFoldDB" id="A0A6L3MM40"/>
<evidence type="ECO:0000313" key="2">
    <source>
        <dbReference type="EMBL" id="KAB0630923.1"/>
    </source>
</evidence>
<evidence type="ECO:0000313" key="3">
    <source>
        <dbReference type="Proteomes" id="UP000473571"/>
    </source>
</evidence>
<feature type="compositionally biased region" description="Basic residues" evidence="1">
    <location>
        <begin position="39"/>
        <end position="54"/>
    </location>
</feature>
<evidence type="ECO:0000256" key="1">
    <source>
        <dbReference type="SAM" id="MobiDB-lite"/>
    </source>
</evidence>
<sequence length="83" mass="9090">MAIYVREASGLTSCVTRARSAMSTGFIMTTQTIRIRHPHGVRMSRGGVRARPRRTAPASNRPRSRPAFLSPIFVAAAPASPRR</sequence>
<feature type="non-terminal residue" evidence="2">
    <location>
        <position position="83"/>
    </location>
</feature>
<proteinExistence type="predicted"/>
<organism evidence="2 3">
    <name type="scientific">Burkholderia territorii</name>
    <dbReference type="NCBI Taxonomy" id="1503055"/>
    <lineage>
        <taxon>Bacteria</taxon>
        <taxon>Pseudomonadati</taxon>
        <taxon>Pseudomonadota</taxon>
        <taxon>Betaproteobacteria</taxon>
        <taxon>Burkholderiales</taxon>
        <taxon>Burkholderiaceae</taxon>
        <taxon>Burkholderia</taxon>
        <taxon>Burkholderia cepacia complex</taxon>
    </lineage>
</organism>
<protein>
    <submittedName>
        <fullName evidence="2">Uncharacterized protein</fullName>
    </submittedName>
</protein>
<dbReference type="Proteomes" id="UP000473571">
    <property type="component" value="Unassembled WGS sequence"/>
</dbReference>
<dbReference type="RefSeq" id="WP_151007460.1">
    <property type="nucleotide sequence ID" value="NZ_VZOL01001443.1"/>
</dbReference>
<name>A0A6L3MM40_9BURK</name>
<gene>
    <name evidence="2" type="ORF">F7R13_36010</name>
</gene>
<comment type="caution">
    <text evidence="2">The sequence shown here is derived from an EMBL/GenBank/DDBJ whole genome shotgun (WGS) entry which is preliminary data.</text>
</comment>
<feature type="region of interest" description="Disordered" evidence="1">
    <location>
        <begin position="39"/>
        <end position="65"/>
    </location>
</feature>
<reference evidence="2 3" key="1">
    <citation type="submission" date="2019-09" db="EMBL/GenBank/DDBJ databases">
        <title>Draft genome sequences of 48 bacterial type strains from the CCUG.</title>
        <authorList>
            <person name="Tunovic T."/>
            <person name="Pineiro-Iglesias B."/>
            <person name="Unosson C."/>
            <person name="Inganas E."/>
            <person name="Ohlen M."/>
            <person name="Cardew S."/>
            <person name="Jensie-Markopoulos S."/>
            <person name="Salva-Serra F."/>
            <person name="Jaen-Luchoro D."/>
            <person name="Karlsson R."/>
            <person name="Svensson-Stadler L."/>
            <person name="Chun J."/>
            <person name="Moore E."/>
        </authorList>
    </citation>
    <scope>NUCLEOTIDE SEQUENCE [LARGE SCALE GENOMIC DNA]</scope>
    <source>
        <strain evidence="2 3">CCUG 65687</strain>
    </source>
</reference>